<reference evidence="1 2" key="1">
    <citation type="submission" date="2018-03" db="EMBL/GenBank/DDBJ databases">
        <title>Rhodobacter blasticus.</title>
        <authorList>
            <person name="Meyer T.E."/>
            <person name="Miller S."/>
            <person name="Lodha T."/>
            <person name="Gandham S."/>
            <person name="Chintalapati S."/>
            <person name="Chintalapati V.R."/>
        </authorList>
    </citation>
    <scope>NUCLEOTIDE SEQUENCE [LARGE SCALE GENOMIC DNA]</scope>
    <source>
        <strain evidence="1 2">DSM 2131</strain>
    </source>
</reference>
<name>A0A2T4J8C7_FUSBL</name>
<dbReference type="SUPFAM" id="SSF53800">
    <property type="entry name" value="Chelatase"/>
    <property type="match status" value="2"/>
</dbReference>
<dbReference type="RefSeq" id="WP_107673550.1">
    <property type="nucleotide sequence ID" value="NZ_PZKE01000009.1"/>
</dbReference>
<dbReference type="EMBL" id="PZKE01000009">
    <property type="protein sequence ID" value="PTE14123.1"/>
    <property type="molecule type" value="Genomic_DNA"/>
</dbReference>
<dbReference type="Proteomes" id="UP000241362">
    <property type="component" value="Unassembled WGS sequence"/>
</dbReference>
<organism evidence="1 2">
    <name type="scientific">Fuscovulum blasticum DSM 2131</name>
    <dbReference type="NCBI Taxonomy" id="1188250"/>
    <lineage>
        <taxon>Bacteria</taxon>
        <taxon>Pseudomonadati</taxon>
        <taxon>Pseudomonadota</taxon>
        <taxon>Alphaproteobacteria</taxon>
        <taxon>Rhodobacterales</taxon>
        <taxon>Paracoccaceae</taxon>
        <taxon>Pseudogemmobacter</taxon>
    </lineage>
</organism>
<protein>
    <submittedName>
        <fullName evidence="1">Cobalamin biosynthesis protein CbiX</fullName>
    </submittedName>
</protein>
<evidence type="ECO:0000313" key="1">
    <source>
        <dbReference type="EMBL" id="PTE14123.1"/>
    </source>
</evidence>
<sequence length="231" mass="23094">MTAALIVAHGQPSDPLPAAAELARLADRVAALLPDHDLAAATLAEPGALARATAGRAPGVVFPLFMAGGWFTRHLIPARLAEAGATGWQVLEPFGCDPAVQDLAVRIAAQSGAARVLLAAHGSSKSPAPSAIARYLAARITAATGAEAAAAFIDQTPRLALATGYGADAVCLPFFAMPGGHVTTDLPAALAEAGFGGRLLPAVGQHPDVPALIARAIVAAAPVCAGACRWA</sequence>
<dbReference type="AlphaFoldDB" id="A0A2T4J8C7"/>
<keyword evidence="2" id="KW-1185">Reference proteome</keyword>
<dbReference type="Gene3D" id="3.40.50.1400">
    <property type="match status" value="2"/>
</dbReference>
<comment type="caution">
    <text evidence="1">The sequence shown here is derived from an EMBL/GenBank/DDBJ whole genome shotgun (WGS) entry which is preliminary data.</text>
</comment>
<proteinExistence type="predicted"/>
<accession>A0A2T4J8C7</accession>
<gene>
    <name evidence="1" type="ORF">C5F44_10840</name>
</gene>
<evidence type="ECO:0000313" key="2">
    <source>
        <dbReference type="Proteomes" id="UP000241362"/>
    </source>
</evidence>